<proteinExistence type="predicted"/>
<sequence>MCESPPAGFPFPTAEVQSILLVLSERYPEKIAEVVERLYRGLWGDGDSGIVTTDGFMGVLGDVFGEVVAGEILCSVSFSWFFGPFLVYYLVVGGGGDGDGDAN</sequence>
<evidence type="ECO:0000313" key="2">
    <source>
        <dbReference type="Proteomes" id="UP001165205"/>
    </source>
</evidence>
<gene>
    <name evidence="1" type="ORF">Aory04_001096800</name>
</gene>
<comment type="caution">
    <text evidence="1">The sequence shown here is derived from an EMBL/GenBank/DDBJ whole genome shotgun (WGS) entry which is preliminary data.</text>
</comment>
<protein>
    <submittedName>
        <fullName evidence="1">Unnamed protein product</fullName>
    </submittedName>
</protein>
<dbReference type="Proteomes" id="UP001165205">
    <property type="component" value="Unassembled WGS sequence"/>
</dbReference>
<reference evidence="1" key="1">
    <citation type="submission" date="2023-04" db="EMBL/GenBank/DDBJ databases">
        <title>Aspergillus oryzae NBRC 4228.</title>
        <authorList>
            <person name="Ichikawa N."/>
            <person name="Sato H."/>
            <person name="Tonouchi N."/>
        </authorList>
    </citation>
    <scope>NUCLEOTIDE SEQUENCE</scope>
    <source>
        <strain evidence="1">NBRC 4228</strain>
    </source>
</reference>
<name>A0AAN4YSX3_ASPOZ</name>
<dbReference type="AlphaFoldDB" id="A0AAN4YSX3"/>
<accession>A0AAN4YSX3</accession>
<organism evidence="1 2">
    <name type="scientific">Aspergillus oryzae</name>
    <name type="common">Yellow koji mold</name>
    <dbReference type="NCBI Taxonomy" id="5062"/>
    <lineage>
        <taxon>Eukaryota</taxon>
        <taxon>Fungi</taxon>
        <taxon>Dikarya</taxon>
        <taxon>Ascomycota</taxon>
        <taxon>Pezizomycotina</taxon>
        <taxon>Eurotiomycetes</taxon>
        <taxon>Eurotiomycetidae</taxon>
        <taxon>Eurotiales</taxon>
        <taxon>Aspergillaceae</taxon>
        <taxon>Aspergillus</taxon>
        <taxon>Aspergillus subgen. Circumdati</taxon>
    </lineage>
</organism>
<dbReference type="EMBL" id="BSYA01000180">
    <property type="protein sequence ID" value="GMG35811.1"/>
    <property type="molecule type" value="Genomic_DNA"/>
</dbReference>
<evidence type="ECO:0000313" key="1">
    <source>
        <dbReference type="EMBL" id="GMG35811.1"/>
    </source>
</evidence>